<dbReference type="STRING" id="292564.Cyagr_0718"/>
<gene>
    <name evidence="1" type="ordered locus">Cyagr_0718</name>
</gene>
<dbReference type="Proteomes" id="UP000010388">
    <property type="component" value="Chromosome"/>
</dbReference>
<dbReference type="EMBL" id="CP003495">
    <property type="protein sequence ID" value="AFY27906.1"/>
    <property type="molecule type" value="Genomic_DNA"/>
</dbReference>
<organism evidence="1 2">
    <name type="scientific">Cyanobium gracile (strain ATCC 27147 / PCC 6307)</name>
    <dbReference type="NCBI Taxonomy" id="292564"/>
    <lineage>
        <taxon>Bacteria</taxon>
        <taxon>Bacillati</taxon>
        <taxon>Cyanobacteriota</taxon>
        <taxon>Cyanophyceae</taxon>
        <taxon>Synechococcales</taxon>
        <taxon>Prochlorococcaceae</taxon>
        <taxon>Cyanobium</taxon>
    </lineage>
</organism>
<evidence type="ECO:0000313" key="2">
    <source>
        <dbReference type="Proteomes" id="UP000010388"/>
    </source>
</evidence>
<dbReference type="HOGENOM" id="CLU_056986_2_0_3"/>
<keyword evidence="1" id="KW-0808">Transferase</keyword>
<dbReference type="InterPro" id="IPR027417">
    <property type="entry name" value="P-loop_NTPase"/>
</dbReference>
<accession>K9P5D6</accession>
<proteinExistence type="predicted"/>
<dbReference type="KEGG" id="cgc:Cyagr_0718"/>
<name>K9P5D6_CYAGP</name>
<keyword evidence="1" id="KW-0418">Kinase</keyword>
<dbReference type="AlphaFoldDB" id="K9P5D6"/>
<evidence type="ECO:0000313" key="1">
    <source>
        <dbReference type="EMBL" id="AFY27906.1"/>
    </source>
</evidence>
<dbReference type="eggNOG" id="COG4240">
    <property type="taxonomic scope" value="Bacteria"/>
</dbReference>
<dbReference type="GO" id="GO:0016301">
    <property type="term" value="F:kinase activity"/>
    <property type="evidence" value="ECO:0007669"/>
    <property type="project" value="UniProtKB-KW"/>
</dbReference>
<protein>
    <submittedName>
        <fullName evidence="1">Putative kinase</fullName>
    </submittedName>
</protein>
<reference evidence="2" key="1">
    <citation type="journal article" date="2013" name="Proc. Natl. Acad. Sci. U.S.A.">
        <title>Improving the coverage of the cyanobacterial phylum using diversity-driven genome sequencing.</title>
        <authorList>
            <person name="Shih P.M."/>
            <person name="Wu D."/>
            <person name="Latifi A."/>
            <person name="Axen S.D."/>
            <person name="Fewer D.P."/>
            <person name="Talla E."/>
            <person name="Calteau A."/>
            <person name="Cai F."/>
            <person name="Tandeau de Marsac N."/>
            <person name="Rippka R."/>
            <person name="Herdman M."/>
            <person name="Sivonen K."/>
            <person name="Coursin T."/>
            <person name="Laurent T."/>
            <person name="Goodwin L."/>
            <person name="Nolan M."/>
            <person name="Davenport K.W."/>
            <person name="Han C.S."/>
            <person name="Rubin E.M."/>
            <person name="Eisen J.A."/>
            <person name="Woyke T."/>
            <person name="Gugger M."/>
            <person name="Kerfeld C.A."/>
        </authorList>
    </citation>
    <scope>NUCLEOTIDE SEQUENCE [LARGE SCALE GENOMIC DNA]</scope>
    <source>
        <strain evidence="2">ATCC 27147 / PCC 6307</strain>
    </source>
</reference>
<sequence>MVPPEPTLPSEPAPDAWDRRLAQAEDLGPVHPSLLRLLALPMLRRLEDSLRGGAASRRPLLALNGPVGAGKTSLGRALERLAVLGGLRLAVVSIDDLYLPAPERRALLAGNPFGVSRVPPGSHDLPLLMGALASWRAGGTLRLPRFDKTLAGGDGERNGWREEPAEALVIEGWLMGCRALGSQALEERLRSDTGLEALSKPERRWLPRWDEHLEAYDGLWSACDGLWLLRPNTWRLPRRWRFQAEARQRRAGGGWLNGRQLEALVRATLHSLPPALYQDPLLGRTGSGIPLEGGALLDGRRRAHPLGVQLSSPASASSAIG</sequence>
<dbReference type="Gene3D" id="3.40.50.300">
    <property type="entry name" value="P-loop containing nucleotide triphosphate hydrolases"/>
    <property type="match status" value="1"/>
</dbReference>
<dbReference type="SUPFAM" id="SSF52540">
    <property type="entry name" value="P-loop containing nucleoside triphosphate hydrolases"/>
    <property type="match status" value="1"/>
</dbReference>